<feature type="domain" description="Methyltransferase small" evidence="7">
    <location>
        <begin position="226"/>
        <end position="397"/>
    </location>
</feature>
<dbReference type="InterPro" id="IPR002052">
    <property type="entry name" value="DNA_methylase_N6_adenine_CS"/>
</dbReference>
<dbReference type="PIRSF" id="PIRSF037565">
    <property type="entry name" value="RRNA_m2G_Mtase_RsmD_prd"/>
    <property type="match status" value="1"/>
</dbReference>
<dbReference type="HAMAP" id="MF_01859">
    <property type="entry name" value="23SrRNA_methyltr_G"/>
    <property type="match status" value="1"/>
</dbReference>
<keyword evidence="4 6" id="KW-0808">Transferase</keyword>
<protein>
    <recommendedName>
        <fullName evidence="6">Ribosomal RNA large subunit methyltransferase G</fullName>
        <ecNumber evidence="6">2.1.1.174</ecNumber>
    </recommendedName>
    <alternativeName>
        <fullName evidence="6">23S rRNA m2G1835 methyltransferase</fullName>
    </alternativeName>
    <alternativeName>
        <fullName evidence="6">rRNA (guanine-N(2)-)-methyltransferase RlmG</fullName>
    </alternativeName>
</protein>
<evidence type="ECO:0000313" key="12">
    <source>
        <dbReference type="Proteomes" id="UP000266633"/>
    </source>
</evidence>
<evidence type="ECO:0000259" key="8">
    <source>
        <dbReference type="Pfam" id="PF26049"/>
    </source>
</evidence>
<evidence type="ECO:0000256" key="5">
    <source>
        <dbReference type="ARBA" id="ARBA00022691"/>
    </source>
</evidence>
<dbReference type="CDD" id="cd02440">
    <property type="entry name" value="AdoMet_MTases"/>
    <property type="match status" value="1"/>
</dbReference>
<dbReference type="SUPFAM" id="SSF53335">
    <property type="entry name" value="S-adenosyl-L-methionine-dependent methyltransferases"/>
    <property type="match status" value="1"/>
</dbReference>
<keyword evidence="3 6" id="KW-0489">Methyltransferase</keyword>
<dbReference type="EC" id="2.1.1.174" evidence="6"/>
<dbReference type="Pfam" id="PF05175">
    <property type="entry name" value="MTS"/>
    <property type="match status" value="1"/>
</dbReference>
<evidence type="ECO:0000256" key="3">
    <source>
        <dbReference type="ARBA" id="ARBA00022603"/>
    </source>
</evidence>
<evidence type="ECO:0000313" key="11">
    <source>
        <dbReference type="Proteomes" id="UP000245055"/>
    </source>
</evidence>
<dbReference type="EMBL" id="QZDO01000039">
    <property type="protein sequence ID" value="RJL71402.1"/>
    <property type="molecule type" value="Genomic_DNA"/>
</dbReference>
<comment type="catalytic activity">
    <reaction evidence="6">
        <text>guanosine(1835) in 23S rRNA + S-adenosyl-L-methionine = N(2)-methylguanosine(1835) in 23S rRNA + S-adenosyl-L-homocysteine + H(+)</text>
        <dbReference type="Rhea" id="RHEA:42744"/>
        <dbReference type="Rhea" id="RHEA-COMP:10217"/>
        <dbReference type="Rhea" id="RHEA-COMP:10218"/>
        <dbReference type="ChEBI" id="CHEBI:15378"/>
        <dbReference type="ChEBI" id="CHEBI:57856"/>
        <dbReference type="ChEBI" id="CHEBI:59789"/>
        <dbReference type="ChEBI" id="CHEBI:74269"/>
        <dbReference type="ChEBI" id="CHEBI:74481"/>
        <dbReference type="EC" id="2.1.1.174"/>
    </reaction>
</comment>
<organism evidence="9 11">
    <name type="scientific">Dickeya dianthicola</name>
    <dbReference type="NCBI Taxonomy" id="204039"/>
    <lineage>
        <taxon>Bacteria</taxon>
        <taxon>Pseudomonadati</taxon>
        <taxon>Pseudomonadota</taxon>
        <taxon>Gammaproteobacteria</taxon>
        <taxon>Enterobacterales</taxon>
        <taxon>Pectobacteriaceae</taxon>
        <taxon>Dickeya</taxon>
    </lineage>
</organism>
<dbReference type="EMBL" id="QESZ01000004">
    <property type="protein sequence ID" value="PWD75240.1"/>
    <property type="molecule type" value="Genomic_DNA"/>
</dbReference>
<comment type="similarity">
    <text evidence="6">Belongs to the methyltransferase superfamily. RlmG family.</text>
</comment>
<evidence type="ECO:0000256" key="2">
    <source>
        <dbReference type="ARBA" id="ARBA00022552"/>
    </source>
</evidence>
<comment type="function">
    <text evidence="6">Specifically methylates the guanine in position 1835 (m2G1835) of 23S rRNA.</text>
</comment>
<evidence type="ECO:0000256" key="1">
    <source>
        <dbReference type="ARBA" id="ARBA00022490"/>
    </source>
</evidence>
<dbReference type="InterPro" id="IPR029063">
    <property type="entry name" value="SAM-dependent_MTases_sf"/>
</dbReference>
<dbReference type="Proteomes" id="UP000266633">
    <property type="component" value="Unassembled WGS sequence"/>
</dbReference>
<dbReference type="PANTHER" id="PTHR47816">
    <property type="entry name" value="RIBOSOMAL RNA SMALL SUBUNIT METHYLTRANSFERASE C"/>
    <property type="match status" value="1"/>
</dbReference>
<dbReference type="PROSITE" id="PS00092">
    <property type="entry name" value="N6_MTASE"/>
    <property type="match status" value="1"/>
</dbReference>
<dbReference type="InterPro" id="IPR046977">
    <property type="entry name" value="RsmC/RlmG"/>
</dbReference>
<name>A0AAP2CXU3_9GAMM</name>
<dbReference type="AlphaFoldDB" id="A0AAP2CXU3"/>
<gene>
    <name evidence="6 10" type="primary">rlmG</name>
    <name evidence="10" type="ORF">D5077_12300</name>
    <name evidence="9" type="ORF">DF213_03800</name>
</gene>
<evidence type="ECO:0000313" key="9">
    <source>
        <dbReference type="EMBL" id="PWD75240.1"/>
    </source>
</evidence>
<dbReference type="Pfam" id="PF26049">
    <property type="entry name" value="RLMG_N"/>
    <property type="match status" value="1"/>
</dbReference>
<keyword evidence="5 6" id="KW-0949">S-adenosyl-L-methionine</keyword>
<keyword evidence="2 6" id="KW-0698">rRNA processing</keyword>
<dbReference type="Proteomes" id="UP000245055">
    <property type="component" value="Unassembled WGS sequence"/>
</dbReference>
<reference evidence="9 11" key="1">
    <citation type="submission" date="2018-05" db="EMBL/GenBank/DDBJ databases">
        <title>Genomic diversity of pathogens causing Blackleg of Potato in Pakistan.</title>
        <authorList>
            <person name="Sarfraz S."/>
            <person name="Riaz K."/>
            <person name="Oulghazi S."/>
            <person name="Cigna J."/>
            <person name="Sahi S.T."/>
            <person name="Khan S.H."/>
            <person name="Hameed A."/>
            <person name="Faure D."/>
        </authorList>
    </citation>
    <scope>NUCLEOTIDE SEQUENCE [LARGE SCALE GENOMIC DNA]</scope>
    <source>
        <strain evidence="9 11">SS70</strain>
    </source>
</reference>
<dbReference type="GeneID" id="49320511"/>
<keyword evidence="1 6" id="KW-0963">Cytoplasm</keyword>
<dbReference type="InterPro" id="IPR017237">
    <property type="entry name" value="RLMG"/>
</dbReference>
<feature type="domain" description="RlmG N-terminal" evidence="8">
    <location>
        <begin position="1"/>
        <end position="180"/>
    </location>
</feature>
<dbReference type="GO" id="GO:0003676">
    <property type="term" value="F:nucleic acid binding"/>
    <property type="evidence" value="ECO:0007669"/>
    <property type="project" value="InterPro"/>
</dbReference>
<evidence type="ECO:0000259" key="7">
    <source>
        <dbReference type="Pfam" id="PF05175"/>
    </source>
</evidence>
<keyword evidence="12" id="KW-1185">Reference proteome</keyword>
<dbReference type="InterPro" id="IPR058679">
    <property type="entry name" value="RlmG_N"/>
</dbReference>
<sequence>MSQLFLETHRLTLVRYPQSERESTLQAWEAADEYLLRELALMPIGPGPRLIFNDAFGALACGLQAQAPCCISDSYLSQLATRHNLSLNGYAPESVTLHDSLAPLPDAPALVVLKVPKTLALLEHQLRQLREVVTPQTVIIAGAKARDIHTSTLQLFEQILGPTHTSLAWKKARLVHCRPEPRVIDEQPRAIDEQPRAIDQQPQAIDEQPPMSVWTLDDADSPIHNYRIHNYANVFARSGLDIGARFFIQHLPQQLDGKIVDLGCGNGIIGLTALAQNPQAYVSFFDESYMAVASSQRNVEVNRPQDMVRSSFVVNHALAGVGQDSLQAVLCNPPFHQQQAITDDIAWQMFLDARRCLAVGGELRIVGNRHLDYFHKLKRLFGNCENVASNAKFGVLRAVKTHSR</sequence>
<dbReference type="Gene3D" id="3.40.50.150">
    <property type="entry name" value="Vaccinia Virus protein VP39"/>
    <property type="match status" value="2"/>
</dbReference>
<comment type="caution">
    <text evidence="9">The sequence shown here is derived from an EMBL/GenBank/DDBJ whole genome shotgun (WGS) entry which is preliminary data.</text>
</comment>
<proteinExistence type="inferred from homology"/>
<comment type="subcellular location">
    <subcellularLocation>
        <location evidence="6">Cytoplasm</location>
    </subcellularLocation>
</comment>
<evidence type="ECO:0000256" key="6">
    <source>
        <dbReference type="HAMAP-Rule" id="MF_01859"/>
    </source>
</evidence>
<dbReference type="PANTHER" id="PTHR47816:SF5">
    <property type="entry name" value="RIBOSOMAL RNA LARGE SUBUNIT METHYLTRANSFERASE G"/>
    <property type="match status" value="1"/>
</dbReference>
<dbReference type="NCBIfam" id="NF011577">
    <property type="entry name" value="PRK15001.1"/>
    <property type="match status" value="1"/>
</dbReference>
<evidence type="ECO:0000313" key="10">
    <source>
        <dbReference type="EMBL" id="RJL71402.1"/>
    </source>
</evidence>
<dbReference type="GO" id="GO:0005737">
    <property type="term" value="C:cytoplasm"/>
    <property type="evidence" value="ECO:0007669"/>
    <property type="project" value="UniProtKB-SubCell"/>
</dbReference>
<dbReference type="GO" id="GO:0052916">
    <property type="term" value="F:23S rRNA (guanine(1835)-N(2))-methyltransferase activity"/>
    <property type="evidence" value="ECO:0007669"/>
    <property type="project" value="UniProtKB-EC"/>
</dbReference>
<evidence type="ECO:0000256" key="4">
    <source>
        <dbReference type="ARBA" id="ARBA00022679"/>
    </source>
</evidence>
<dbReference type="RefSeq" id="WP_024104509.1">
    <property type="nucleotide sequence ID" value="NZ_CP031560.1"/>
</dbReference>
<accession>A0AAP2CXU3</accession>
<reference evidence="10 12" key="2">
    <citation type="submission" date="2018-09" db="EMBL/GenBank/DDBJ databases">
        <title>Phylogenetic diversity of Pectobacterium and Dickeya strains causing blackleg disease of potato in Morocco.</title>
        <authorList>
            <person name="Oulghazi S."/>
            <person name="Moumni M."/>
            <person name="Faure D."/>
        </authorList>
    </citation>
    <scope>NUCLEOTIDE SEQUENCE [LARGE SCALE GENOMIC DNA]</scope>
    <source>
        <strain evidence="10 12">S4.16.03.LID</strain>
    </source>
</reference>
<dbReference type="InterPro" id="IPR007848">
    <property type="entry name" value="Small_mtfrase_dom"/>
</dbReference>